<protein>
    <submittedName>
        <fullName evidence="1">Uncharacterized protein</fullName>
    </submittedName>
</protein>
<dbReference type="EMBL" id="JAAALK010000082">
    <property type="protein sequence ID" value="KAG8084280.1"/>
    <property type="molecule type" value="Genomic_DNA"/>
</dbReference>
<comment type="caution">
    <text evidence="1">The sequence shown here is derived from an EMBL/GenBank/DDBJ whole genome shotgun (WGS) entry which is preliminary data.</text>
</comment>
<proteinExistence type="predicted"/>
<evidence type="ECO:0000313" key="2">
    <source>
        <dbReference type="Proteomes" id="UP000729402"/>
    </source>
</evidence>
<organism evidence="1 2">
    <name type="scientific">Zizania palustris</name>
    <name type="common">Northern wild rice</name>
    <dbReference type="NCBI Taxonomy" id="103762"/>
    <lineage>
        <taxon>Eukaryota</taxon>
        <taxon>Viridiplantae</taxon>
        <taxon>Streptophyta</taxon>
        <taxon>Embryophyta</taxon>
        <taxon>Tracheophyta</taxon>
        <taxon>Spermatophyta</taxon>
        <taxon>Magnoliopsida</taxon>
        <taxon>Liliopsida</taxon>
        <taxon>Poales</taxon>
        <taxon>Poaceae</taxon>
        <taxon>BOP clade</taxon>
        <taxon>Oryzoideae</taxon>
        <taxon>Oryzeae</taxon>
        <taxon>Zizaniinae</taxon>
        <taxon>Zizania</taxon>
    </lineage>
</organism>
<reference evidence="1" key="1">
    <citation type="journal article" date="2021" name="bioRxiv">
        <title>Whole Genome Assembly and Annotation of Northern Wild Rice, Zizania palustris L., Supports a Whole Genome Duplication in the Zizania Genus.</title>
        <authorList>
            <person name="Haas M."/>
            <person name="Kono T."/>
            <person name="Macchietto M."/>
            <person name="Millas R."/>
            <person name="McGilp L."/>
            <person name="Shao M."/>
            <person name="Duquette J."/>
            <person name="Hirsch C.N."/>
            <person name="Kimball J."/>
        </authorList>
    </citation>
    <scope>NUCLEOTIDE SEQUENCE</scope>
    <source>
        <tissue evidence="1">Fresh leaf tissue</tissue>
    </source>
</reference>
<reference evidence="1" key="2">
    <citation type="submission" date="2021-02" db="EMBL/GenBank/DDBJ databases">
        <authorList>
            <person name="Kimball J.A."/>
            <person name="Haas M.W."/>
            <person name="Macchietto M."/>
            <person name="Kono T."/>
            <person name="Duquette J."/>
            <person name="Shao M."/>
        </authorList>
    </citation>
    <scope>NUCLEOTIDE SEQUENCE</scope>
    <source>
        <tissue evidence="1">Fresh leaf tissue</tissue>
    </source>
</reference>
<dbReference type="Proteomes" id="UP000729402">
    <property type="component" value="Unassembled WGS sequence"/>
</dbReference>
<accession>A0A8J6BGN0</accession>
<name>A0A8J6BGN0_ZIZPA</name>
<keyword evidence="2" id="KW-1185">Reference proteome</keyword>
<sequence>MASEGPRAAAVEASNHAVVTEGARGATAASDGPRVAAAEWATCGSDFRMAATLDGATAMVTEVGAWGGGGFGGLCAAAAERAKLGDNGGLCKRRVKKSVYTL</sequence>
<evidence type="ECO:0000313" key="1">
    <source>
        <dbReference type="EMBL" id="KAG8084280.1"/>
    </source>
</evidence>
<dbReference type="AlphaFoldDB" id="A0A8J6BGN0"/>
<gene>
    <name evidence="1" type="ORF">GUJ93_ZPchr0010g8239</name>
</gene>